<dbReference type="InterPro" id="IPR029058">
    <property type="entry name" value="AB_hydrolase_fold"/>
</dbReference>
<sequence length="245" mass="25722">MTKQDLQINTRDGTATAELFRSANASPAKAGVILYMDAFGPRAALDGMAERLAGEGYAVLVPDLFYRNAPYGPFDARTAFTEEKTKAALMALVTGTTQEMTISDSGAFLDALAAEGVAGPIGTVGYCMGGGRALNAAASYPGQIKAAASFHGGNLASDAADSPHRKAAAIKARVYVGVAGVDRSFPPEQSARLAEALRVAEVDHVIENYVGMAHGWCVPDHSVFNAAGAERHWKRLTTLFAETLI</sequence>
<evidence type="ECO:0000313" key="2">
    <source>
        <dbReference type="EMBL" id="PZV35110.1"/>
    </source>
</evidence>
<dbReference type="EMBL" id="MZXV01000062">
    <property type="protein sequence ID" value="PZV35110.1"/>
    <property type="molecule type" value="Genomic_DNA"/>
</dbReference>
<keyword evidence="3" id="KW-1185">Reference proteome</keyword>
<dbReference type="PANTHER" id="PTHR46623">
    <property type="entry name" value="CARBOXYMETHYLENEBUTENOLIDASE-RELATED"/>
    <property type="match status" value="1"/>
</dbReference>
<evidence type="ECO:0000259" key="1">
    <source>
        <dbReference type="Pfam" id="PF01738"/>
    </source>
</evidence>
<evidence type="ECO:0000313" key="3">
    <source>
        <dbReference type="Proteomes" id="UP000248616"/>
    </source>
</evidence>
<dbReference type="SUPFAM" id="SSF53474">
    <property type="entry name" value="alpha/beta-Hydrolases"/>
    <property type="match status" value="1"/>
</dbReference>
<keyword evidence="2" id="KW-0378">Hydrolase</keyword>
<dbReference type="GO" id="GO:0016787">
    <property type="term" value="F:hydrolase activity"/>
    <property type="evidence" value="ECO:0007669"/>
    <property type="project" value="UniProtKB-KW"/>
</dbReference>
<dbReference type="InterPro" id="IPR051049">
    <property type="entry name" value="Dienelactone_hydrolase-like"/>
</dbReference>
<protein>
    <submittedName>
        <fullName evidence="2">Dienelactone hydrolase</fullName>
    </submittedName>
</protein>
<gene>
    <name evidence="2" type="ORF">B5V02_29040</name>
</gene>
<organism evidence="2 3">
    <name type="scientific">Mesorhizobium kowhaii</name>
    <dbReference type="NCBI Taxonomy" id="1300272"/>
    <lineage>
        <taxon>Bacteria</taxon>
        <taxon>Pseudomonadati</taxon>
        <taxon>Pseudomonadota</taxon>
        <taxon>Alphaproteobacteria</taxon>
        <taxon>Hyphomicrobiales</taxon>
        <taxon>Phyllobacteriaceae</taxon>
        <taxon>Mesorhizobium</taxon>
    </lineage>
</organism>
<accession>A0A2W7BWC5</accession>
<comment type="caution">
    <text evidence="2">The sequence shown here is derived from an EMBL/GenBank/DDBJ whole genome shotgun (WGS) entry which is preliminary data.</text>
</comment>
<proteinExistence type="predicted"/>
<dbReference type="PANTHER" id="PTHR46623:SF10">
    <property type="entry name" value="CARBOXYMETHYLENEBUTENOLIDASE HOMOLOG"/>
    <property type="match status" value="1"/>
</dbReference>
<dbReference type="RefSeq" id="WP_111547483.1">
    <property type="nucleotide sequence ID" value="NZ_MZXV01000062.1"/>
</dbReference>
<name>A0A2W7BWC5_9HYPH</name>
<reference evidence="3" key="1">
    <citation type="submission" date="2017-03" db="EMBL/GenBank/DDBJ databases">
        <authorList>
            <person name="Safronova V.I."/>
            <person name="Sazanova A.L."/>
            <person name="Chirak E.R."/>
        </authorList>
    </citation>
    <scope>NUCLEOTIDE SEQUENCE [LARGE SCALE GENOMIC DNA]</scope>
    <source>
        <strain evidence="3">Ach-343</strain>
    </source>
</reference>
<dbReference type="OrthoDB" id="9787933at2"/>
<dbReference type="Proteomes" id="UP000248616">
    <property type="component" value="Unassembled WGS sequence"/>
</dbReference>
<dbReference type="AlphaFoldDB" id="A0A2W7BWC5"/>
<dbReference type="Gene3D" id="3.40.50.1820">
    <property type="entry name" value="alpha/beta hydrolase"/>
    <property type="match status" value="1"/>
</dbReference>
<dbReference type="InterPro" id="IPR002925">
    <property type="entry name" value="Dienelactn_hydro"/>
</dbReference>
<dbReference type="Pfam" id="PF01738">
    <property type="entry name" value="DLH"/>
    <property type="match status" value="1"/>
</dbReference>
<feature type="domain" description="Dienelactone hydrolase" evidence="1">
    <location>
        <begin position="23"/>
        <end position="243"/>
    </location>
</feature>